<evidence type="ECO:0000313" key="2">
    <source>
        <dbReference type="EMBL" id="MEQ2269028.1"/>
    </source>
</evidence>
<comment type="caution">
    <text evidence="2">The sequence shown here is derived from an EMBL/GenBank/DDBJ whole genome shotgun (WGS) entry which is preliminary data.</text>
</comment>
<dbReference type="Proteomes" id="UP001444071">
    <property type="component" value="Unassembled WGS sequence"/>
</dbReference>
<keyword evidence="3" id="KW-1185">Reference proteome</keyword>
<proteinExistence type="predicted"/>
<evidence type="ECO:0000256" key="1">
    <source>
        <dbReference type="SAM" id="MobiDB-lite"/>
    </source>
</evidence>
<feature type="non-terminal residue" evidence="2">
    <location>
        <position position="146"/>
    </location>
</feature>
<name>A0ABV0WHF5_9TELE</name>
<organism evidence="2 3">
    <name type="scientific">Xenotaenia resolanae</name>
    <dbReference type="NCBI Taxonomy" id="208358"/>
    <lineage>
        <taxon>Eukaryota</taxon>
        <taxon>Metazoa</taxon>
        <taxon>Chordata</taxon>
        <taxon>Craniata</taxon>
        <taxon>Vertebrata</taxon>
        <taxon>Euteleostomi</taxon>
        <taxon>Actinopterygii</taxon>
        <taxon>Neopterygii</taxon>
        <taxon>Teleostei</taxon>
        <taxon>Neoteleostei</taxon>
        <taxon>Acanthomorphata</taxon>
        <taxon>Ovalentaria</taxon>
        <taxon>Atherinomorphae</taxon>
        <taxon>Cyprinodontiformes</taxon>
        <taxon>Goodeidae</taxon>
        <taxon>Xenotaenia</taxon>
    </lineage>
</organism>
<feature type="region of interest" description="Disordered" evidence="1">
    <location>
        <begin position="87"/>
        <end position="116"/>
    </location>
</feature>
<feature type="compositionally biased region" description="Basic and acidic residues" evidence="1">
    <location>
        <begin position="87"/>
        <end position="114"/>
    </location>
</feature>
<gene>
    <name evidence="2" type="ORF">XENORESO_020864</name>
</gene>
<protein>
    <submittedName>
        <fullName evidence="2">Uncharacterized protein</fullName>
    </submittedName>
</protein>
<dbReference type="EMBL" id="JAHRIM010050889">
    <property type="protein sequence ID" value="MEQ2269028.1"/>
    <property type="molecule type" value="Genomic_DNA"/>
</dbReference>
<reference evidence="2 3" key="1">
    <citation type="submission" date="2021-06" db="EMBL/GenBank/DDBJ databases">
        <authorList>
            <person name="Palmer J.M."/>
        </authorList>
    </citation>
    <scope>NUCLEOTIDE SEQUENCE [LARGE SCALE GENOMIC DNA]</scope>
    <source>
        <strain evidence="2 3">XR_2019</strain>
        <tissue evidence="2">Muscle</tissue>
    </source>
</reference>
<evidence type="ECO:0000313" key="3">
    <source>
        <dbReference type="Proteomes" id="UP001444071"/>
    </source>
</evidence>
<sequence length="146" mass="17333">MTSMKYNHSKELASKLASALEEQRSQSALHLQGQLKELRREADLELKKERENSQMLLSQCQQDNSQLHLKLEERRLEVQYLREELQQEKRCREDERTQETERKRREEEIHRQKSQELSQAKAELTLMAGKNAALKKEVGVQCFFGY</sequence>
<accession>A0ABV0WHF5</accession>